<evidence type="ECO:0000256" key="1">
    <source>
        <dbReference type="PROSITE-ProRule" id="PRU00169"/>
    </source>
</evidence>
<sequence>MGAMSDVVKHESGDVSVRPARILLYSDDRNVREKVRFAVGPTTHGRPIEWVEAATHAAVTAQLDSTTFDLVILDGEAAKVGGMGIARQMRHELYVCPPILLLVGRPGDAWLATWSEADAAVAHPLDPFAVRDAVDAFFVPADADA</sequence>
<keyword evidence="1" id="KW-0597">Phosphoprotein</keyword>
<name>A0ABP9WD47_9MICO</name>
<dbReference type="SUPFAM" id="SSF52172">
    <property type="entry name" value="CheY-like"/>
    <property type="match status" value="1"/>
</dbReference>
<feature type="domain" description="Response regulatory" evidence="2">
    <location>
        <begin position="21"/>
        <end position="138"/>
    </location>
</feature>
<dbReference type="EMBL" id="BAABRR010000001">
    <property type="protein sequence ID" value="GAA5517745.1"/>
    <property type="molecule type" value="Genomic_DNA"/>
</dbReference>
<comment type="caution">
    <text evidence="3">The sequence shown here is derived from an EMBL/GenBank/DDBJ whole genome shotgun (WGS) entry which is preliminary data.</text>
</comment>
<gene>
    <name evidence="3" type="ORF">Lsed01_00154</name>
</gene>
<protein>
    <submittedName>
        <fullName evidence="3">Response regulatory protein Rv3143</fullName>
    </submittedName>
</protein>
<evidence type="ECO:0000313" key="4">
    <source>
        <dbReference type="Proteomes" id="UP001426770"/>
    </source>
</evidence>
<reference evidence="3 4" key="1">
    <citation type="submission" date="2024-02" db="EMBL/GenBank/DDBJ databases">
        <title>Lysinimicrobium sediminis NBRC 112286.</title>
        <authorList>
            <person name="Ichikawa N."/>
            <person name="Katano-Makiyama Y."/>
            <person name="Hidaka K."/>
        </authorList>
    </citation>
    <scope>NUCLEOTIDE SEQUENCE [LARGE SCALE GENOMIC DNA]</scope>
    <source>
        <strain evidence="3 4">NBRC 112286</strain>
    </source>
</reference>
<dbReference type="InterPro" id="IPR011006">
    <property type="entry name" value="CheY-like_superfamily"/>
</dbReference>
<keyword evidence="4" id="KW-1185">Reference proteome</keyword>
<accession>A0ABP9WD47</accession>
<dbReference type="Proteomes" id="UP001426770">
    <property type="component" value="Unassembled WGS sequence"/>
</dbReference>
<evidence type="ECO:0000259" key="2">
    <source>
        <dbReference type="PROSITE" id="PS50110"/>
    </source>
</evidence>
<proteinExistence type="predicted"/>
<evidence type="ECO:0000313" key="3">
    <source>
        <dbReference type="EMBL" id="GAA5517745.1"/>
    </source>
</evidence>
<dbReference type="PROSITE" id="PS50110">
    <property type="entry name" value="RESPONSE_REGULATORY"/>
    <property type="match status" value="1"/>
</dbReference>
<dbReference type="Gene3D" id="3.40.50.2300">
    <property type="match status" value="1"/>
</dbReference>
<feature type="modified residue" description="4-aspartylphosphate" evidence="1">
    <location>
        <position position="74"/>
    </location>
</feature>
<organism evidence="3 4">
    <name type="scientific">Demequina sediminis</name>
    <dbReference type="NCBI Taxonomy" id="1930058"/>
    <lineage>
        <taxon>Bacteria</taxon>
        <taxon>Bacillati</taxon>
        <taxon>Actinomycetota</taxon>
        <taxon>Actinomycetes</taxon>
        <taxon>Micrococcales</taxon>
        <taxon>Demequinaceae</taxon>
        <taxon>Demequina</taxon>
    </lineage>
</organism>
<dbReference type="InterPro" id="IPR001789">
    <property type="entry name" value="Sig_transdc_resp-reg_receiver"/>
</dbReference>